<proteinExistence type="predicted"/>
<feature type="domain" description="DUF4842" evidence="2">
    <location>
        <begin position="280"/>
        <end position="478"/>
    </location>
</feature>
<evidence type="ECO:0000313" key="3">
    <source>
        <dbReference type="EMBL" id="MTJ00071.1"/>
    </source>
</evidence>
<dbReference type="NCBIfam" id="TIGR04456">
    <property type="entry name" value="LruC_dom"/>
    <property type="match status" value="1"/>
</dbReference>
<comment type="caution">
    <text evidence="3">The sequence shown here is derived from an EMBL/GenBank/DDBJ whole genome shotgun (WGS) entry which is preliminary data.</text>
</comment>
<dbReference type="AlphaFoldDB" id="A0A844I533"/>
<dbReference type="PROSITE" id="PS51257">
    <property type="entry name" value="PROKAR_LIPOPROTEIN"/>
    <property type="match status" value="1"/>
</dbReference>
<evidence type="ECO:0000259" key="2">
    <source>
        <dbReference type="Pfam" id="PF16130"/>
    </source>
</evidence>
<accession>A0A844I533</accession>
<organism evidence="3 4">
    <name type="scientific">Marinobacter adhaerens</name>
    <dbReference type="NCBI Taxonomy" id="1033846"/>
    <lineage>
        <taxon>Bacteria</taxon>
        <taxon>Pseudomonadati</taxon>
        <taxon>Pseudomonadota</taxon>
        <taxon>Gammaproteobacteria</taxon>
        <taxon>Pseudomonadales</taxon>
        <taxon>Marinobacteraceae</taxon>
        <taxon>Marinobacter</taxon>
    </lineage>
</organism>
<keyword evidence="1" id="KW-0732">Signal</keyword>
<dbReference type="Pfam" id="PF16130">
    <property type="entry name" value="DUF4842"/>
    <property type="match status" value="1"/>
</dbReference>
<gene>
    <name evidence="3" type="ORF">FH752_15760</name>
</gene>
<evidence type="ECO:0000313" key="4">
    <source>
        <dbReference type="Proteomes" id="UP000431462"/>
    </source>
</evidence>
<name>A0A844I533_9GAMM</name>
<dbReference type="InterPro" id="IPR031025">
    <property type="entry name" value="LruC_dom"/>
</dbReference>
<reference evidence="3 4" key="1">
    <citation type="submission" date="2019-06" db="EMBL/GenBank/DDBJ databases">
        <title>Enrichment of Autotrophic Halophilic Microorganisms from Red Sea Brine Pool Using Microbial Electrosynthesis System.</title>
        <authorList>
            <person name="Alqahtani M.F."/>
            <person name="Bajracharya S."/>
            <person name="Katuri K.P."/>
            <person name="Ali M."/>
            <person name="Saikaly P.E."/>
        </authorList>
    </citation>
    <scope>NUCLEOTIDE SEQUENCE [LARGE SCALE GENOMIC DNA]</scope>
    <source>
        <strain evidence="3">MES15</strain>
    </source>
</reference>
<evidence type="ECO:0000256" key="1">
    <source>
        <dbReference type="SAM" id="SignalP"/>
    </source>
</evidence>
<sequence length="494" mass="54331">MKRLIWVITCVALAMGCGHAMANVVSFKFQDKIKQDGVGTIDLFAPALAEKVSNGTTLEAFRQDNNGALVFSVSLNEPNSGTENSDSQGIAIESVELTLDFGSETVIITELSTVTYSLLLKEGNVTRALYPTIVGDSKSNRVSSDILSEINGSSFDGTLRVPVSRDLTGLVGATFTVRFLVVNRKLPDPEAFYDFAGADEEIAMLTSADAAYLDALAPGRALAPLTLDASGEALVNWTYYPSNDGYYVASYEDLFPQQGDYDFNDLVVAYRVAMDTNANGEVSQITGSGYLVARGASYNHDWRLRMALPIWASGLATYNFYEANSVTPKPGFPKQQWVSGELDLLLAENIAGEFSDGGSTYVNTFYDQAVVEGPRFDFFVVFDLPVPFTEIEAAPFDPYLYVYDTEYEVHLMGKSPVLGYSRNVQNNLTVFKDENNYPFALVVPDEFAPPLAAIDMGLAYPDYLEYVLSGGAQKTDWFRRPVVERVKNVPFKNW</sequence>
<protein>
    <submittedName>
        <fullName evidence="3">LruC domain-containing protein</fullName>
    </submittedName>
</protein>
<dbReference type="Proteomes" id="UP000431462">
    <property type="component" value="Unassembled WGS sequence"/>
</dbReference>
<feature type="chain" id="PRO_5033054535" evidence="1">
    <location>
        <begin position="23"/>
        <end position="494"/>
    </location>
</feature>
<feature type="signal peptide" evidence="1">
    <location>
        <begin position="1"/>
        <end position="22"/>
    </location>
</feature>
<dbReference type="InterPro" id="IPR032295">
    <property type="entry name" value="DUF4842"/>
</dbReference>
<dbReference type="EMBL" id="VENC01000015">
    <property type="protein sequence ID" value="MTJ00071.1"/>
    <property type="molecule type" value="Genomic_DNA"/>
</dbReference>